<dbReference type="InterPro" id="IPR002401">
    <property type="entry name" value="Cyt_P450_E_grp-I"/>
</dbReference>
<protein>
    <recommendedName>
        <fullName evidence="9">Cytochrome P450</fullName>
    </recommendedName>
</protein>
<proteinExistence type="inferred from homology"/>
<dbReference type="OrthoDB" id="1470350at2759"/>
<dbReference type="PRINTS" id="PR00385">
    <property type="entry name" value="P450"/>
</dbReference>
<reference evidence="7 8" key="1">
    <citation type="journal article" date="2020" name="Nat. Food">
        <title>A phased Vanilla planifolia genome enables genetic improvement of flavour and production.</title>
        <authorList>
            <person name="Hasing T."/>
            <person name="Tang H."/>
            <person name="Brym M."/>
            <person name="Khazi F."/>
            <person name="Huang T."/>
            <person name="Chambers A.H."/>
        </authorList>
    </citation>
    <scope>NUCLEOTIDE SEQUENCE [LARGE SCALE GENOMIC DNA]</scope>
    <source>
        <tissue evidence="7">Leaf</tissue>
    </source>
</reference>
<dbReference type="PANTHER" id="PTHR47955:SF14">
    <property type="entry name" value="OS01G0543600 PROTEIN"/>
    <property type="match status" value="1"/>
</dbReference>
<evidence type="ECO:0000256" key="2">
    <source>
        <dbReference type="ARBA" id="ARBA00022723"/>
    </source>
</evidence>
<dbReference type="PANTHER" id="PTHR47955">
    <property type="entry name" value="CYTOCHROME P450 FAMILY 71 PROTEIN"/>
    <property type="match status" value="1"/>
</dbReference>
<comment type="caution">
    <text evidence="7">The sequence shown here is derived from an EMBL/GenBank/DDBJ whole genome shotgun (WGS) entry which is preliminary data.</text>
</comment>
<evidence type="ECO:0000256" key="6">
    <source>
        <dbReference type="SAM" id="SignalP"/>
    </source>
</evidence>
<evidence type="ECO:0000256" key="3">
    <source>
        <dbReference type="ARBA" id="ARBA00023004"/>
    </source>
</evidence>
<feature type="signal peptide" evidence="6">
    <location>
        <begin position="1"/>
        <end position="20"/>
    </location>
</feature>
<dbReference type="Proteomes" id="UP000639772">
    <property type="component" value="Chromosome 3"/>
</dbReference>
<dbReference type="Pfam" id="PF00067">
    <property type="entry name" value="p450"/>
    <property type="match status" value="1"/>
</dbReference>
<keyword evidence="5" id="KW-0503">Monooxygenase</keyword>
<dbReference type="InterPro" id="IPR036396">
    <property type="entry name" value="Cyt_P450_sf"/>
</dbReference>
<comment type="similarity">
    <text evidence="1 5">Belongs to the cytochrome P450 family.</text>
</comment>
<dbReference type="Gene3D" id="1.10.630.10">
    <property type="entry name" value="Cytochrome P450"/>
    <property type="match status" value="1"/>
</dbReference>
<dbReference type="PROSITE" id="PS00086">
    <property type="entry name" value="CYTOCHROME_P450"/>
    <property type="match status" value="1"/>
</dbReference>
<dbReference type="GO" id="GO:0020037">
    <property type="term" value="F:heme binding"/>
    <property type="evidence" value="ECO:0007669"/>
    <property type="project" value="InterPro"/>
</dbReference>
<comment type="cofactor">
    <cofactor evidence="4">
        <name>heme</name>
        <dbReference type="ChEBI" id="CHEBI:30413"/>
    </cofactor>
</comment>
<keyword evidence="5" id="KW-0560">Oxidoreductase</keyword>
<dbReference type="GO" id="GO:0016705">
    <property type="term" value="F:oxidoreductase activity, acting on paired donors, with incorporation or reduction of molecular oxygen"/>
    <property type="evidence" value="ECO:0007669"/>
    <property type="project" value="InterPro"/>
</dbReference>
<feature type="chain" id="PRO_5032948154" description="Cytochrome P450" evidence="6">
    <location>
        <begin position="21"/>
        <end position="517"/>
    </location>
</feature>
<dbReference type="EMBL" id="JADCNM010000003">
    <property type="protein sequence ID" value="KAG0490066.1"/>
    <property type="molecule type" value="Genomic_DNA"/>
</dbReference>
<dbReference type="CDD" id="cd11072">
    <property type="entry name" value="CYP71-like"/>
    <property type="match status" value="1"/>
</dbReference>
<keyword evidence="3 4" id="KW-0408">Iron</keyword>
<dbReference type="GO" id="GO:0004497">
    <property type="term" value="F:monooxygenase activity"/>
    <property type="evidence" value="ECO:0007669"/>
    <property type="project" value="UniProtKB-KW"/>
</dbReference>
<feature type="binding site" description="axial binding residue" evidence="4">
    <location>
        <position position="435"/>
    </location>
    <ligand>
        <name>heme</name>
        <dbReference type="ChEBI" id="CHEBI:30413"/>
    </ligand>
    <ligandPart>
        <name>Fe</name>
        <dbReference type="ChEBI" id="CHEBI:18248"/>
    </ligandPart>
</feature>
<dbReference type="InterPro" id="IPR001128">
    <property type="entry name" value="Cyt_P450"/>
</dbReference>
<dbReference type="AlphaFoldDB" id="A0A835RJE8"/>
<dbReference type="SUPFAM" id="SSF48264">
    <property type="entry name" value="Cytochrome P450"/>
    <property type="match status" value="1"/>
</dbReference>
<name>A0A835RJE8_VANPL</name>
<dbReference type="InterPro" id="IPR017972">
    <property type="entry name" value="Cyt_P450_CS"/>
</dbReference>
<dbReference type="PRINTS" id="PR00463">
    <property type="entry name" value="EP450I"/>
</dbReference>
<dbReference type="GO" id="GO:0005506">
    <property type="term" value="F:iron ion binding"/>
    <property type="evidence" value="ECO:0007669"/>
    <property type="project" value="InterPro"/>
</dbReference>
<dbReference type="FunFam" id="1.10.630.10:FF:000011">
    <property type="entry name" value="Cytochrome P450 83B1"/>
    <property type="match status" value="1"/>
</dbReference>
<evidence type="ECO:0000313" key="8">
    <source>
        <dbReference type="Proteomes" id="UP000639772"/>
    </source>
</evidence>
<organism evidence="7 8">
    <name type="scientific">Vanilla planifolia</name>
    <name type="common">Vanilla</name>
    <dbReference type="NCBI Taxonomy" id="51239"/>
    <lineage>
        <taxon>Eukaryota</taxon>
        <taxon>Viridiplantae</taxon>
        <taxon>Streptophyta</taxon>
        <taxon>Embryophyta</taxon>
        <taxon>Tracheophyta</taxon>
        <taxon>Spermatophyta</taxon>
        <taxon>Magnoliopsida</taxon>
        <taxon>Liliopsida</taxon>
        <taxon>Asparagales</taxon>
        <taxon>Orchidaceae</taxon>
        <taxon>Vanilloideae</taxon>
        <taxon>Vanilleae</taxon>
        <taxon>Vanilla</taxon>
    </lineage>
</organism>
<evidence type="ECO:0008006" key="9">
    <source>
        <dbReference type="Google" id="ProtNLM"/>
    </source>
</evidence>
<evidence type="ECO:0000313" key="7">
    <source>
        <dbReference type="EMBL" id="KAG0490066.1"/>
    </source>
</evidence>
<accession>A0A835RJE8</accession>
<keyword evidence="4 5" id="KW-0349">Heme</keyword>
<gene>
    <name evidence="7" type="ORF">HPP92_006929</name>
</gene>
<sequence>MLPALLAAILLVSLYYFSSGGWKTTSTKKLLPSPRGFPFIGNLHQLGHPLHISLCKLSKEHGSLILLHLGRTPTVVVSSAELAHEFMRTHDRCFANRPRLKVSKFLLYDGKDLPFAPYGEYWRQVKKLCITQLLSSKMVESFAPLRALEVTHLLRSISSVAADRGVISLEAFNLFTNAVMCNAVLGTSVSDERKKLLAEMIHANSVYFAQLFAEDYFPALWWLDALLGLEGKLRKHFKRWDALLDMMIEEHVGSSQEGGACFLDVLLDIQKNDSSTSNICLTKEHIKALLLVMIAARTDTSFAVLDWTMSELVRNPNLMRKTQEEIRIIANGEATVREEHLSKMHYLKAVIKEVLRLHPPSPLLAPREAIRDCQIHGYEIPRKTRVLINAWAISRDRESWENPEEFRPERFLECPIDYKGNNFEYTPFGAGRRMCPGMQFAIATIELVLANVLCFFDWKLPDGLREDDMDMTEGEGITCLRKQRLLLVPVPAKLKCKNGCGPDHIKHGDCDLSTRMI</sequence>
<evidence type="ECO:0000256" key="5">
    <source>
        <dbReference type="RuleBase" id="RU000461"/>
    </source>
</evidence>
<keyword evidence="6" id="KW-0732">Signal</keyword>
<evidence type="ECO:0000256" key="4">
    <source>
        <dbReference type="PIRSR" id="PIRSR602401-1"/>
    </source>
</evidence>
<keyword evidence="2 4" id="KW-0479">Metal-binding</keyword>
<evidence type="ECO:0000256" key="1">
    <source>
        <dbReference type="ARBA" id="ARBA00010617"/>
    </source>
</evidence>